<gene>
    <name evidence="1" type="ORF">SVIM_LOCUS508069</name>
</gene>
<evidence type="ECO:0000313" key="1">
    <source>
        <dbReference type="EMBL" id="VFU65913.1"/>
    </source>
</evidence>
<reference evidence="1" key="1">
    <citation type="submission" date="2019-03" db="EMBL/GenBank/DDBJ databases">
        <authorList>
            <person name="Mank J."/>
            <person name="Almeida P."/>
        </authorList>
    </citation>
    <scope>NUCLEOTIDE SEQUENCE</scope>
    <source>
        <strain evidence="1">78183</strain>
    </source>
</reference>
<sequence length="196" mass="22038">MSPTPEKLSVKQSYLSINQCWGILNRKATNLQDRSLYFSSFESFFFDLALATVSKTAWATQKAIRSGTNWVHRVGGCEYAMNFLRQASVQTFSFLFLLPTPSLRFDAHIAPSITLQTFVTSELLQVLGFQEGKILEIVNGIMRIAQPGSGFGSLTMSYGRITESDGRDLSVLISKDEMDPALFSSKLRYERRKPTK</sequence>
<protein>
    <submittedName>
        <fullName evidence="1">Uncharacterized protein</fullName>
    </submittedName>
</protein>
<dbReference type="EMBL" id="CAADRP010002307">
    <property type="protein sequence ID" value="VFU65913.1"/>
    <property type="molecule type" value="Genomic_DNA"/>
</dbReference>
<organism evidence="1">
    <name type="scientific">Salix viminalis</name>
    <name type="common">Common osier</name>
    <name type="synonym">Basket willow</name>
    <dbReference type="NCBI Taxonomy" id="40686"/>
    <lineage>
        <taxon>Eukaryota</taxon>
        <taxon>Viridiplantae</taxon>
        <taxon>Streptophyta</taxon>
        <taxon>Embryophyta</taxon>
        <taxon>Tracheophyta</taxon>
        <taxon>Spermatophyta</taxon>
        <taxon>Magnoliopsida</taxon>
        <taxon>eudicotyledons</taxon>
        <taxon>Gunneridae</taxon>
        <taxon>Pentapetalae</taxon>
        <taxon>rosids</taxon>
        <taxon>fabids</taxon>
        <taxon>Malpighiales</taxon>
        <taxon>Salicaceae</taxon>
        <taxon>Saliceae</taxon>
        <taxon>Salix</taxon>
    </lineage>
</organism>
<proteinExistence type="predicted"/>
<dbReference type="AlphaFoldDB" id="A0A6N2NGL1"/>
<accession>A0A6N2NGL1</accession>
<name>A0A6N2NGL1_SALVM</name>